<sequence>MTLAAWPEMIDSSSTIKNKSKTSLEERASDRIPIGEFSTEEEISTEEVLYEDITENSDSDLEELIYFEDSSATRASEIDGL</sequence>
<dbReference type="EMBL" id="CAJZBQ010000046">
    <property type="protein sequence ID" value="CAG9328531.1"/>
    <property type="molecule type" value="Genomic_DNA"/>
</dbReference>
<dbReference type="AlphaFoldDB" id="A0AAU9JMQ6"/>
<organism evidence="1 2">
    <name type="scientific">Blepharisma stoltei</name>
    <dbReference type="NCBI Taxonomy" id="1481888"/>
    <lineage>
        <taxon>Eukaryota</taxon>
        <taxon>Sar</taxon>
        <taxon>Alveolata</taxon>
        <taxon>Ciliophora</taxon>
        <taxon>Postciliodesmatophora</taxon>
        <taxon>Heterotrichea</taxon>
        <taxon>Heterotrichida</taxon>
        <taxon>Blepharismidae</taxon>
        <taxon>Blepharisma</taxon>
    </lineage>
</organism>
<gene>
    <name evidence="1" type="ORF">BSTOLATCC_MIC46528</name>
</gene>
<comment type="caution">
    <text evidence="1">The sequence shown here is derived from an EMBL/GenBank/DDBJ whole genome shotgun (WGS) entry which is preliminary data.</text>
</comment>
<keyword evidence="2" id="KW-1185">Reference proteome</keyword>
<name>A0AAU9JMQ6_9CILI</name>
<proteinExistence type="predicted"/>
<evidence type="ECO:0000313" key="1">
    <source>
        <dbReference type="EMBL" id="CAG9328531.1"/>
    </source>
</evidence>
<accession>A0AAU9JMQ6</accession>
<reference evidence="1" key="1">
    <citation type="submission" date="2021-09" db="EMBL/GenBank/DDBJ databases">
        <authorList>
            <consortium name="AG Swart"/>
            <person name="Singh M."/>
            <person name="Singh A."/>
            <person name="Seah K."/>
            <person name="Emmerich C."/>
        </authorList>
    </citation>
    <scope>NUCLEOTIDE SEQUENCE</scope>
    <source>
        <strain evidence="1">ATCC30299</strain>
    </source>
</reference>
<dbReference type="Proteomes" id="UP001162131">
    <property type="component" value="Unassembled WGS sequence"/>
</dbReference>
<protein>
    <submittedName>
        <fullName evidence="1">Uncharacterized protein</fullName>
    </submittedName>
</protein>
<evidence type="ECO:0000313" key="2">
    <source>
        <dbReference type="Proteomes" id="UP001162131"/>
    </source>
</evidence>